<dbReference type="AlphaFoldDB" id="A0A2N4U1S8"/>
<dbReference type="Proteomes" id="UP000234190">
    <property type="component" value="Unassembled WGS sequence"/>
</dbReference>
<name>A0A2N4U1S8_9BURK</name>
<evidence type="ECO:0000259" key="1">
    <source>
        <dbReference type="Pfam" id="PF01738"/>
    </source>
</evidence>
<dbReference type="EMBL" id="PDNW01000014">
    <property type="protein sequence ID" value="PLC48971.1"/>
    <property type="molecule type" value="Genomic_DNA"/>
</dbReference>
<dbReference type="InterPro" id="IPR029058">
    <property type="entry name" value="AB_hydrolase_fold"/>
</dbReference>
<proteinExistence type="predicted"/>
<comment type="caution">
    <text evidence="2">The sequence shown here is derived from an EMBL/GenBank/DDBJ whole genome shotgun (WGS) entry which is preliminary data.</text>
</comment>
<gene>
    <name evidence="2" type="ORF">CR159_15565</name>
</gene>
<dbReference type="PANTHER" id="PTHR46623">
    <property type="entry name" value="CARBOXYMETHYLENEBUTENOLIDASE-RELATED"/>
    <property type="match status" value="1"/>
</dbReference>
<accession>A0A2N4U1S8</accession>
<dbReference type="PROSITE" id="PS51318">
    <property type="entry name" value="TAT"/>
    <property type="match status" value="1"/>
</dbReference>
<dbReference type="Pfam" id="PF01738">
    <property type="entry name" value="DLH"/>
    <property type="match status" value="1"/>
</dbReference>
<dbReference type="Gene3D" id="3.40.50.1820">
    <property type="entry name" value="alpha/beta hydrolase"/>
    <property type="match status" value="1"/>
</dbReference>
<dbReference type="SUPFAM" id="SSF53474">
    <property type="entry name" value="alpha/beta-Hydrolases"/>
    <property type="match status" value="1"/>
</dbReference>
<dbReference type="InterPro" id="IPR051049">
    <property type="entry name" value="Dienelactone_hydrolase-like"/>
</dbReference>
<evidence type="ECO:0000313" key="3">
    <source>
        <dbReference type="Proteomes" id="UP000234190"/>
    </source>
</evidence>
<feature type="domain" description="Dienelactone hydrolase" evidence="1">
    <location>
        <begin position="66"/>
        <end position="291"/>
    </location>
</feature>
<dbReference type="InterPro" id="IPR006311">
    <property type="entry name" value="TAT_signal"/>
</dbReference>
<dbReference type="OrthoDB" id="9787933at2"/>
<reference evidence="2 3" key="1">
    <citation type="submission" date="2017-10" db="EMBL/GenBank/DDBJ databases">
        <title>Two draft genome sequences of Pusillimonas sp. strains isolated from a nitrate- and radionuclide-contaminated groundwater in Russia.</title>
        <authorList>
            <person name="Grouzdev D.S."/>
            <person name="Tourova T.P."/>
            <person name="Goeva M.A."/>
            <person name="Babich T.L."/>
            <person name="Sokolova D.S."/>
            <person name="Abdullin R."/>
            <person name="Poltaraus A.B."/>
            <person name="Toshchakov S.V."/>
            <person name="Nazina T.N."/>
        </authorList>
    </citation>
    <scope>NUCLEOTIDE SEQUENCE [LARGE SCALE GENOMIC DNA]</scope>
    <source>
        <strain evidence="2 3">JR1/69-3-13</strain>
    </source>
</reference>
<dbReference type="RefSeq" id="WP_102074889.1">
    <property type="nucleotide sequence ID" value="NZ_PDNW01000014.1"/>
</dbReference>
<keyword evidence="3" id="KW-1185">Reference proteome</keyword>
<dbReference type="PANTHER" id="PTHR46623:SF6">
    <property type="entry name" value="ALPHA_BETA-HYDROLASES SUPERFAMILY PROTEIN"/>
    <property type="match status" value="1"/>
</dbReference>
<dbReference type="GO" id="GO:0016787">
    <property type="term" value="F:hydrolase activity"/>
    <property type="evidence" value="ECO:0007669"/>
    <property type="project" value="InterPro"/>
</dbReference>
<sequence>MSRLPDTHFDSLLPPLAMTRRGFIVTSLAGGFAIAAGPVVAQTAIKTDTKGLVAGEVKIPVKDGSIPAYRAAPEGKTVLPVILVVQEIFGVHDYIKDVCRRLAKQGYMAIAPELYSRQGDPSRYTEISRLLSEVVGKVPDEQVIGDLDATAAWVAKNGGNTERLGITGFCWGGRIVWLYAAHNPKVKAGVAWYGKLVGDTDALHPTQPTDVAAELHGPVLGLYGGKDAGITQDSIDAMKQVLAKGNEASKASTFVVYPEAGHAFHADYRPSYKADAAKDGWTRAVQWFDKALKE</sequence>
<evidence type="ECO:0000313" key="2">
    <source>
        <dbReference type="EMBL" id="PLC48971.1"/>
    </source>
</evidence>
<dbReference type="InterPro" id="IPR002925">
    <property type="entry name" value="Dienelactn_hydro"/>
</dbReference>
<organism evidence="2 3">
    <name type="scientific">Pollutimonas subterranea</name>
    <dbReference type="NCBI Taxonomy" id="2045210"/>
    <lineage>
        <taxon>Bacteria</taxon>
        <taxon>Pseudomonadati</taxon>
        <taxon>Pseudomonadota</taxon>
        <taxon>Betaproteobacteria</taxon>
        <taxon>Burkholderiales</taxon>
        <taxon>Alcaligenaceae</taxon>
        <taxon>Pollutimonas</taxon>
    </lineage>
</organism>
<protein>
    <submittedName>
        <fullName evidence="2">Carboxymethylenebutenolidase</fullName>
    </submittedName>
</protein>